<feature type="domain" description="GmrSD restriction endonucleases C-terminal" evidence="2">
    <location>
        <begin position="427"/>
        <end position="525"/>
    </location>
</feature>
<dbReference type="AlphaFoldDB" id="A0A1R4IW17"/>
<organism evidence="3 4">
    <name type="scientific">Microbacterium esteraromaticum</name>
    <dbReference type="NCBI Taxonomy" id="57043"/>
    <lineage>
        <taxon>Bacteria</taxon>
        <taxon>Bacillati</taxon>
        <taxon>Actinomycetota</taxon>
        <taxon>Actinomycetes</taxon>
        <taxon>Micrococcales</taxon>
        <taxon>Microbacteriaceae</taxon>
        <taxon>Microbacterium</taxon>
    </lineage>
</organism>
<evidence type="ECO:0000313" key="3">
    <source>
        <dbReference type="EMBL" id="SJN23889.1"/>
    </source>
</evidence>
<accession>A0A1R4IW17</accession>
<proteinExistence type="predicted"/>
<dbReference type="PANTHER" id="PTHR35149">
    <property type="entry name" value="SLL5132 PROTEIN"/>
    <property type="match status" value="1"/>
</dbReference>
<evidence type="ECO:0008006" key="5">
    <source>
        <dbReference type="Google" id="ProtNLM"/>
    </source>
</evidence>
<dbReference type="EMBL" id="FUKO01000012">
    <property type="protein sequence ID" value="SJN23889.1"/>
    <property type="molecule type" value="Genomic_DNA"/>
</dbReference>
<dbReference type="PANTHER" id="PTHR35149:SF1">
    <property type="entry name" value="DUF5655 DOMAIN-CONTAINING PROTEIN"/>
    <property type="match status" value="1"/>
</dbReference>
<dbReference type="Proteomes" id="UP000196320">
    <property type="component" value="Unassembled WGS sequence"/>
</dbReference>
<keyword evidence="4" id="KW-1185">Reference proteome</keyword>
<reference evidence="3 4" key="1">
    <citation type="submission" date="2017-02" db="EMBL/GenBank/DDBJ databases">
        <authorList>
            <person name="Peterson S.W."/>
        </authorList>
    </citation>
    <scope>NUCLEOTIDE SEQUENCE [LARGE SCALE GENOMIC DNA]</scope>
    <source>
        <strain evidence="3 4">B Mb 05.01</strain>
    </source>
</reference>
<feature type="domain" description="GmrSD restriction endonucleases N-terminal" evidence="1">
    <location>
        <begin position="16"/>
        <end position="215"/>
    </location>
</feature>
<evidence type="ECO:0000259" key="2">
    <source>
        <dbReference type="Pfam" id="PF07510"/>
    </source>
</evidence>
<dbReference type="RefSeq" id="WP_087130214.1">
    <property type="nucleotide sequence ID" value="NZ_FUKO01000012.1"/>
</dbReference>
<dbReference type="InterPro" id="IPR004919">
    <property type="entry name" value="GmrSD_N"/>
</dbReference>
<dbReference type="OrthoDB" id="9798761at2"/>
<dbReference type="Pfam" id="PF07510">
    <property type="entry name" value="GmrSD_C"/>
    <property type="match status" value="1"/>
</dbReference>
<name>A0A1R4IW17_9MICO</name>
<evidence type="ECO:0000259" key="1">
    <source>
        <dbReference type="Pfam" id="PF03235"/>
    </source>
</evidence>
<evidence type="ECO:0000313" key="4">
    <source>
        <dbReference type="Proteomes" id="UP000196320"/>
    </source>
</evidence>
<protein>
    <recommendedName>
        <fullName evidence="5">DUF262 domain-containing protein</fullName>
    </recommendedName>
</protein>
<dbReference type="InterPro" id="IPR011089">
    <property type="entry name" value="GmrSD_C"/>
</dbReference>
<gene>
    <name evidence="3" type="ORF">FM104_04235</name>
</gene>
<dbReference type="Pfam" id="PF03235">
    <property type="entry name" value="GmrSD_N"/>
    <property type="match status" value="1"/>
</dbReference>
<sequence length="665" mass="74838">MATATNVEATATGTIDWLSSPATNIVVPVYQRQYRWDIGACEKLLSDVRAVAAEDDGHRHFIGSILSAQDSQDGDLILIDGQQRVTTVMLLIAALHHAVRESDPAMASALQRVLVRADDPTRTKLRPHDAWAGLYESVVLDRRGDADRESRFDDNYAFFRSQVHADEAATIWRGLQKLEHVSITLGANASAQQIFESLNSTGQPLRDHELIHNYILMGLSHAEQLRIEEEFWLPIEQHTGETIGAFWRHYLTMKTGREIDASGEHGVYAAFRHSFPRIDVRRLREDAGVWREYAQIYGTLLDPHGEEDAGIRHQLQFVSTFGRATYPLVMSAYGDHRRGTITRDALIEVLECVQAMFLRRAVVGLPTDRLIARLCRAYQKGRDPLLRAIARITPSDERVSAVLKYGELPHPAYVLGRIEGVDDPGAFDIESIVPAVPADSWSGDGARMWSEYSDDEQNSHRALAPTLGNLTLLEQPLAERVFGAAFPVKRDEAYARSAVAATRELTESPAWGTSAISARTAQLSREFVRIWARPALPEIDDDGLTPILDAVRRRGWPAGWDREFDYVEYRGEHWEIKDVKALFNRIFRRAWTDDRAAAIAYSARRGGPVYDEMAWNGHWDALDDANFLYMGWDSNYMMNALQGVLEESGIAAEVFVKYSYIGNVM</sequence>